<name>A0A420DBY3_9FLAO</name>
<dbReference type="Proteomes" id="UP000284892">
    <property type="component" value="Unassembled WGS sequence"/>
</dbReference>
<reference evidence="1 2" key="1">
    <citation type="submission" date="2018-09" db="EMBL/GenBank/DDBJ databases">
        <title>Genomic Encyclopedia of Archaeal and Bacterial Type Strains, Phase II (KMG-II): from individual species to whole genera.</title>
        <authorList>
            <person name="Goeker M."/>
        </authorList>
    </citation>
    <scope>NUCLEOTIDE SEQUENCE [LARGE SCALE GENOMIC DNA]</scope>
    <source>
        <strain evidence="1 2">DSM 26283</strain>
    </source>
</reference>
<protein>
    <submittedName>
        <fullName evidence="1">Uncharacterized protein</fullName>
    </submittedName>
</protein>
<evidence type="ECO:0000313" key="2">
    <source>
        <dbReference type="Proteomes" id="UP000284892"/>
    </source>
</evidence>
<organism evidence="1 2">
    <name type="scientific">Ichthyenterobacterium magnum</name>
    <dbReference type="NCBI Taxonomy" id="1230530"/>
    <lineage>
        <taxon>Bacteria</taxon>
        <taxon>Pseudomonadati</taxon>
        <taxon>Bacteroidota</taxon>
        <taxon>Flavobacteriia</taxon>
        <taxon>Flavobacteriales</taxon>
        <taxon>Flavobacteriaceae</taxon>
        <taxon>Ichthyenterobacterium</taxon>
    </lineage>
</organism>
<accession>A0A420DBY3</accession>
<evidence type="ECO:0000313" key="1">
    <source>
        <dbReference type="EMBL" id="RKE89440.1"/>
    </source>
</evidence>
<sequence length="92" mass="11056">MTDYYRLWKTLFILKDFLIEHSKNTFSSFDLTNDANQVHGNSFKFIVKNAEEVMYFLKFYDLSENLTEKDIDKMYEEKGFNNSDKISLILFI</sequence>
<gene>
    <name evidence="1" type="ORF">BXY80_2789</name>
</gene>
<dbReference type="RefSeq" id="WP_120202920.1">
    <property type="nucleotide sequence ID" value="NZ_RAQJ01000009.1"/>
</dbReference>
<comment type="caution">
    <text evidence="1">The sequence shown here is derived from an EMBL/GenBank/DDBJ whole genome shotgun (WGS) entry which is preliminary data.</text>
</comment>
<dbReference type="AlphaFoldDB" id="A0A420DBY3"/>
<dbReference type="EMBL" id="RAQJ01000009">
    <property type="protein sequence ID" value="RKE89440.1"/>
    <property type="molecule type" value="Genomic_DNA"/>
</dbReference>
<keyword evidence="2" id="KW-1185">Reference proteome</keyword>
<proteinExistence type="predicted"/>